<name>A0A7S0N047_9CHLO</name>
<feature type="region of interest" description="Disordered" evidence="1">
    <location>
        <begin position="238"/>
        <end position="269"/>
    </location>
</feature>
<dbReference type="InterPro" id="IPR006735">
    <property type="entry name" value="Rtf2"/>
</dbReference>
<dbReference type="EMBL" id="HBFA01006550">
    <property type="protein sequence ID" value="CAD8654310.1"/>
    <property type="molecule type" value="Transcribed_RNA"/>
</dbReference>
<dbReference type="Pfam" id="PF04641">
    <property type="entry name" value="Rtf2"/>
    <property type="match status" value="1"/>
</dbReference>
<protein>
    <recommendedName>
        <fullName evidence="3">Replication termination factor 2</fullName>
    </recommendedName>
</protein>
<proteinExistence type="predicted"/>
<gene>
    <name evidence="2" type="ORF">POBO1169_LOCUS3393</name>
</gene>
<organism evidence="2">
    <name type="scientific">Pyramimonas obovata</name>
    <dbReference type="NCBI Taxonomy" id="1411642"/>
    <lineage>
        <taxon>Eukaryota</taxon>
        <taxon>Viridiplantae</taxon>
        <taxon>Chlorophyta</taxon>
        <taxon>Pyramimonadophyceae</taxon>
        <taxon>Pyramimonadales</taxon>
        <taxon>Pyramimonadaceae</taxon>
        <taxon>Pyramimonas</taxon>
        <taxon>Pyramimonas incertae sedis</taxon>
    </lineage>
</organism>
<dbReference type="PANTHER" id="PTHR12775:SF2">
    <property type="entry name" value="REPLICATION TERMINATION FACTOR 2"/>
    <property type="match status" value="1"/>
</dbReference>
<evidence type="ECO:0000256" key="1">
    <source>
        <dbReference type="SAM" id="MobiDB-lite"/>
    </source>
</evidence>
<accession>A0A7S0N047</accession>
<dbReference type="PANTHER" id="PTHR12775">
    <property type="entry name" value="PROTEIN C20ORF43 HOMOLOG"/>
    <property type="match status" value="1"/>
</dbReference>
<evidence type="ECO:0000313" key="2">
    <source>
        <dbReference type="EMBL" id="CAD8654310.1"/>
    </source>
</evidence>
<dbReference type="GO" id="GO:0005634">
    <property type="term" value="C:nucleus"/>
    <property type="evidence" value="ECO:0007669"/>
    <property type="project" value="TreeGrafter"/>
</dbReference>
<dbReference type="AlphaFoldDB" id="A0A7S0N047"/>
<dbReference type="GO" id="GO:0006274">
    <property type="term" value="P:DNA replication termination"/>
    <property type="evidence" value="ECO:0007669"/>
    <property type="project" value="TreeGrafter"/>
</dbReference>
<sequence>MRLFENSDKVSMGIVDEHSAGLGEAVLRLRGGGGDGGATGAESRDSYLQMYAQKKPEKVDPREEKLAAATQCRLTHEPLSESPDSVVLDPLGHLYNKEQVLHALLEKKLNKTAMPAGLEHVASLKQDTLVLKLTTTASMLGDTSAAKKPASQGNFQRGNEAPFCCPLTARQMNGMFKFVALRPSGWVFSEQAVKECKQGVEEMIGGPLTDQEVIPINGSEEEVDELYKKHSLKCSTKKKKEKGVAAADGEKRKSEAGAGPPAAKKTKQYNGCTDMATEIAKANAKAYSAGKHAPKGATESIYASLFTSSTVHQRKESYGARNLSIHR</sequence>
<reference evidence="2" key="1">
    <citation type="submission" date="2021-01" db="EMBL/GenBank/DDBJ databases">
        <authorList>
            <person name="Corre E."/>
            <person name="Pelletier E."/>
            <person name="Niang G."/>
            <person name="Scheremetjew M."/>
            <person name="Finn R."/>
            <person name="Kale V."/>
            <person name="Holt S."/>
            <person name="Cochrane G."/>
            <person name="Meng A."/>
            <person name="Brown T."/>
            <person name="Cohen L."/>
        </authorList>
    </citation>
    <scope>NUCLEOTIDE SEQUENCE</scope>
    <source>
        <strain evidence="2">CCMP722</strain>
    </source>
</reference>
<evidence type="ECO:0008006" key="3">
    <source>
        <dbReference type="Google" id="ProtNLM"/>
    </source>
</evidence>